<dbReference type="InterPro" id="IPR006063">
    <property type="entry name" value="HisA_bact_arch"/>
</dbReference>
<evidence type="ECO:0000256" key="7">
    <source>
        <dbReference type="ARBA" id="ARBA00022490"/>
    </source>
</evidence>
<dbReference type="InterPro" id="IPR044524">
    <property type="entry name" value="Isoase_HisA-like"/>
</dbReference>
<keyword evidence="9 12" id="KW-0368">Histidine biosynthesis</keyword>
<dbReference type="GO" id="GO:0005737">
    <property type="term" value="C:cytoplasm"/>
    <property type="evidence" value="ECO:0007669"/>
    <property type="project" value="UniProtKB-SubCell"/>
</dbReference>
<evidence type="ECO:0000313" key="16">
    <source>
        <dbReference type="Proteomes" id="UP000824090"/>
    </source>
</evidence>
<organism evidence="15 16">
    <name type="scientific">Candidatus Allocopromorpha excrementigallinarum</name>
    <dbReference type="NCBI Taxonomy" id="2840742"/>
    <lineage>
        <taxon>Bacteria</taxon>
        <taxon>Bacillati</taxon>
        <taxon>Bacillota</taxon>
        <taxon>Clostridia</taxon>
        <taxon>Eubacteriales</taxon>
        <taxon>Eubacteriaceae</taxon>
        <taxon>Eubacteriaceae incertae sedis</taxon>
        <taxon>Candidatus Allocopromorpha</taxon>
    </lineage>
</organism>
<evidence type="ECO:0000256" key="9">
    <source>
        <dbReference type="ARBA" id="ARBA00023102"/>
    </source>
</evidence>
<reference evidence="15" key="2">
    <citation type="journal article" date="2021" name="PeerJ">
        <title>Extensive microbial diversity within the chicken gut microbiome revealed by metagenomics and culture.</title>
        <authorList>
            <person name="Gilroy R."/>
            <person name="Ravi A."/>
            <person name="Getino M."/>
            <person name="Pursley I."/>
            <person name="Horton D.L."/>
            <person name="Alikhan N.F."/>
            <person name="Baker D."/>
            <person name="Gharbi K."/>
            <person name="Hall N."/>
            <person name="Watson M."/>
            <person name="Adriaenssens E.M."/>
            <person name="Foster-Nyarko E."/>
            <person name="Jarju S."/>
            <person name="Secka A."/>
            <person name="Antonio M."/>
            <person name="Oren A."/>
            <person name="Chaudhuri R.R."/>
            <person name="La Ragione R."/>
            <person name="Hildebrand F."/>
            <person name="Pallen M.J."/>
        </authorList>
    </citation>
    <scope>NUCLEOTIDE SEQUENCE</scope>
    <source>
        <strain evidence="15">ChiHcec3-6078</strain>
    </source>
</reference>
<keyword evidence="7 12" id="KW-0963">Cytoplasm</keyword>
<keyword evidence="8 12" id="KW-0028">Amino-acid biosynthesis</keyword>
<evidence type="ECO:0000313" key="15">
    <source>
        <dbReference type="EMBL" id="HIU26633.1"/>
    </source>
</evidence>
<evidence type="ECO:0000256" key="12">
    <source>
        <dbReference type="HAMAP-Rule" id="MF_01014"/>
    </source>
</evidence>
<feature type="active site" description="Proton acceptor" evidence="12">
    <location>
        <position position="8"/>
    </location>
</feature>
<comment type="pathway">
    <text evidence="3 12 14">Amino-acid biosynthesis; L-histidine biosynthesis; L-histidine from 5-phospho-alpha-D-ribose 1-diphosphate: step 4/9.</text>
</comment>
<dbReference type="FunFam" id="3.20.20.70:FF:000009">
    <property type="entry name" value="1-(5-phosphoribosyl)-5-[(5-phosphoribosylamino)methylideneamino] imidazole-4-carboxamide isomerase"/>
    <property type="match status" value="1"/>
</dbReference>
<dbReference type="HAMAP" id="MF_01014">
    <property type="entry name" value="HisA"/>
    <property type="match status" value="1"/>
</dbReference>
<dbReference type="InterPro" id="IPR006062">
    <property type="entry name" value="His_biosynth"/>
</dbReference>
<reference evidence="15" key="1">
    <citation type="submission" date="2020-10" db="EMBL/GenBank/DDBJ databases">
        <authorList>
            <person name="Gilroy R."/>
        </authorList>
    </citation>
    <scope>NUCLEOTIDE SEQUENCE</scope>
    <source>
        <strain evidence="15">ChiHcec3-6078</strain>
    </source>
</reference>
<dbReference type="GO" id="GO:0000105">
    <property type="term" value="P:L-histidine biosynthetic process"/>
    <property type="evidence" value="ECO:0007669"/>
    <property type="project" value="UniProtKB-UniRule"/>
</dbReference>
<dbReference type="PANTHER" id="PTHR43090:SF2">
    <property type="entry name" value="1-(5-PHOSPHORIBOSYL)-5-[(5-PHOSPHORIBOSYLAMINO)METHYLIDENEAMINO] IMIDAZOLE-4-CARBOXAMIDE ISOMERASE"/>
    <property type="match status" value="1"/>
</dbReference>
<evidence type="ECO:0000256" key="1">
    <source>
        <dbReference type="ARBA" id="ARBA00000901"/>
    </source>
</evidence>
<dbReference type="GO" id="GO:0000162">
    <property type="term" value="P:L-tryptophan biosynthetic process"/>
    <property type="evidence" value="ECO:0007669"/>
    <property type="project" value="TreeGrafter"/>
</dbReference>
<dbReference type="Gene3D" id="3.20.20.70">
    <property type="entry name" value="Aldolase class I"/>
    <property type="match status" value="1"/>
</dbReference>
<dbReference type="Proteomes" id="UP000824090">
    <property type="component" value="Unassembled WGS sequence"/>
</dbReference>
<evidence type="ECO:0000256" key="2">
    <source>
        <dbReference type="ARBA" id="ARBA00004496"/>
    </source>
</evidence>
<dbReference type="GO" id="GO:0003949">
    <property type="term" value="F:1-(5-phosphoribosyl)-5-[(5-phosphoribosylamino)methylideneamino]imidazole-4-carboxamide isomerase activity"/>
    <property type="evidence" value="ECO:0007669"/>
    <property type="project" value="UniProtKB-UniRule"/>
</dbReference>
<dbReference type="EMBL" id="DVMP01000160">
    <property type="protein sequence ID" value="HIU26633.1"/>
    <property type="molecule type" value="Genomic_DNA"/>
</dbReference>
<evidence type="ECO:0000256" key="14">
    <source>
        <dbReference type="RuleBase" id="RU003658"/>
    </source>
</evidence>
<evidence type="ECO:0000256" key="6">
    <source>
        <dbReference type="ARBA" id="ARBA00018464"/>
    </source>
</evidence>
<evidence type="ECO:0000256" key="11">
    <source>
        <dbReference type="ARBA" id="ARBA00030547"/>
    </source>
</evidence>
<dbReference type="Pfam" id="PF00977">
    <property type="entry name" value="His_biosynth"/>
    <property type="match status" value="1"/>
</dbReference>
<keyword evidence="10 12" id="KW-0413">Isomerase</keyword>
<dbReference type="CDD" id="cd04732">
    <property type="entry name" value="HisA"/>
    <property type="match status" value="1"/>
</dbReference>
<dbReference type="AlphaFoldDB" id="A0A9D1L813"/>
<gene>
    <name evidence="12 15" type="primary">hisA</name>
    <name evidence="15" type="ORF">IAC50_09095</name>
</gene>
<evidence type="ECO:0000256" key="8">
    <source>
        <dbReference type="ARBA" id="ARBA00022605"/>
    </source>
</evidence>
<evidence type="ECO:0000256" key="5">
    <source>
        <dbReference type="ARBA" id="ARBA00012550"/>
    </source>
</evidence>
<dbReference type="InterPro" id="IPR011060">
    <property type="entry name" value="RibuloseP-bd_barrel"/>
</dbReference>
<comment type="catalytic activity">
    <reaction evidence="1 12 14">
        <text>1-(5-phospho-beta-D-ribosyl)-5-[(5-phospho-beta-D-ribosylamino)methylideneamino]imidazole-4-carboxamide = 5-[(5-phospho-1-deoxy-D-ribulos-1-ylimino)methylamino]-1-(5-phospho-beta-D-ribosyl)imidazole-4-carboxamide</text>
        <dbReference type="Rhea" id="RHEA:15469"/>
        <dbReference type="ChEBI" id="CHEBI:58435"/>
        <dbReference type="ChEBI" id="CHEBI:58525"/>
        <dbReference type="EC" id="5.3.1.16"/>
    </reaction>
</comment>
<dbReference type="InterPro" id="IPR013785">
    <property type="entry name" value="Aldolase_TIM"/>
</dbReference>
<proteinExistence type="inferred from homology"/>
<accession>A0A9D1L813</accession>
<dbReference type="PANTHER" id="PTHR43090">
    <property type="entry name" value="1-(5-PHOSPHORIBOSYL)-5-[(5-PHOSPHORIBOSYLAMINO)METHYLIDENEAMINO] IMIDAZOLE-4-CARBOXAMIDE ISOMERASE"/>
    <property type="match status" value="1"/>
</dbReference>
<dbReference type="EC" id="5.3.1.16" evidence="5 12"/>
<dbReference type="InterPro" id="IPR023016">
    <property type="entry name" value="HisA/PriA"/>
</dbReference>
<evidence type="ECO:0000256" key="10">
    <source>
        <dbReference type="ARBA" id="ARBA00023235"/>
    </source>
</evidence>
<feature type="active site" description="Proton donor" evidence="12">
    <location>
        <position position="129"/>
    </location>
</feature>
<evidence type="ECO:0000256" key="4">
    <source>
        <dbReference type="ARBA" id="ARBA00009667"/>
    </source>
</evidence>
<comment type="subcellular location">
    <subcellularLocation>
        <location evidence="2 12 14">Cytoplasm</location>
    </subcellularLocation>
</comment>
<comment type="caution">
    <text evidence="15">The sequence shown here is derived from an EMBL/GenBank/DDBJ whole genome shotgun (WGS) entry which is preliminary data.</text>
</comment>
<evidence type="ECO:0000256" key="3">
    <source>
        <dbReference type="ARBA" id="ARBA00005133"/>
    </source>
</evidence>
<dbReference type="SUPFAM" id="SSF51366">
    <property type="entry name" value="Ribulose-phoshate binding barrel"/>
    <property type="match status" value="1"/>
</dbReference>
<comment type="similarity">
    <text evidence="4 12 13">Belongs to the HisA/HisF family.</text>
</comment>
<evidence type="ECO:0000256" key="13">
    <source>
        <dbReference type="RuleBase" id="RU003657"/>
    </source>
</evidence>
<protein>
    <recommendedName>
        <fullName evidence="6 12">1-(5-phosphoribosyl)-5-[(5-phosphoribosylamino)methylideneamino] imidazole-4-carboxamide isomerase</fullName>
        <ecNumber evidence="5 12">5.3.1.16</ecNumber>
    </recommendedName>
    <alternativeName>
        <fullName evidence="11 12">Phosphoribosylformimino-5-aminoimidazole carboxamide ribotide isomerase</fullName>
    </alternativeName>
</protein>
<sequence>MKIFPAIDLREGKAVRLFQGDYDKMTVYSDDPVEVAKDFRRKGASNLHIVDLDGARDGRPANFDTIKRIVKEVDMFVQVGGGIRDEARIRRYLELGVGRVILGTAAVKDPGFLAEAVKRYGEKIAVGVDARDGLVAVSGWKETTAADSFDFCVRLRDEGVRTVIYTDISRDGSLRGTNMEAYKKLSSIKGLDIIASGGISSEEEIAALKELVSGAILGKAVYSGKLDLQRAVKTAEEDEQRKDLL</sequence>
<dbReference type="NCBIfam" id="TIGR00007">
    <property type="entry name" value="1-(5-phosphoribosyl)-5-[(5-phosphoribosylamino)methylideneamino]imidazole-4-carboxamide isomerase"/>
    <property type="match status" value="1"/>
</dbReference>
<name>A0A9D1L813_9FIRM</name>